<organism evidence="7 8">
    <name type="scientific">Siculibacillus lacustris</name>
    <dbReference type="NCBI Taxonomy" id="1549641"/>
    <lineage>
        <taxon>Bacteria</taxon>
        <taxon>Pseudomonadati</taxon>
        <taxon>Pseudomonadota</taxon>
        <taxon>Alphaproteobacteria</taxon>
        <taxon>Hyphomicrobiales</taxon>
        <taxon>Ancalomicrobiaceae</taxon>
        <taxon>Siculibacillus</taxon>
    </lineage>
</organism>
<feature type="domain" description="FAD-binding" evidence="6">
    <location>
        <begin position="8"/>
        <end position="331"/>
    </location>
</feature>
<comment type="function">
    <text evidence="5">An FAD-requiring monooxygenase active on some tetracycline antibiotic derivatives, which leads to their inactivation. Hydroxylates carbon 11a of tetracycline and some analogs.</text>
</comment>
<dbReference type="PANTHER" id="PTHR46972">
    <property type="entry name" value="MONOOXYGENASE ASQM-RELATED"/>
    <property type="match status" value="1"/>
</dbReference>
<comment type="caution">
    <text evidence="7">The sequence shown here is derived from an EMBL/GenBank/DDBJ whole genome shotgun (WGS) entry which is preliminary data.</text>
</comment>
<feature type="binding site" evidence="5">
    <location>
        <position position="109"/>
    </location>
    <ligand>
        <name>FAD</name>
        <dbReference type="ChEBI" id="CHEBI:57692"/>
    </ligand>
</feature>
<dbReference type="SUPFAM" id="SSF51905">
    <property type="entry name" value="FAD/NAD(P)-binding domain"/>
    <property type="match status" value="1"/>
</dbReference>
<evidence type="ECO:0000256" key="1">
    <source>
        <dbReference type="ARBA" id="ARBA00022630"/>
    </source>
</evidence>
<name>A0A4Q9VK34_9HYPH</name>
<comment type="similarity">
    <text evidence="5">Belongs to the aromatic-ring hydroxylase family. TetX subfamily.</text>
</comment>
<dbReference type="OrthoDB" id="4230779at2"/>
<evidence type="ECO:0000313" key="8">
    <source>
        <dbReference type="Proteomes" id="UP000292781"/>
    </source>
</evidence>
<dbReference type="GO" id="GO:0004497">
    <property type="term" value="F:monooxygenase activity"/>
    <property type="evidence" value="ECO:0007669"/>
    <property type="project" value="UniProtKB-UniRule"/>
</dbReference>
<keyword evidence="3 5" id="KW-0560">Oxidoreductase</keyword>
<dbReference type="Pfam" id="PF01494">
    <property type="entry name" value="FAD_binding_3"/>
    <property type="match status" value="1"/>
</dbReference>
<keyword evidence="4 5" id="KW-0503">Monooxygenase</keyword>
<dbReference type="Proteomes" id="UP000292781">
    <property type="component" value="Unassembled WGS sequence"/>
</dbReference>
<dbReference type="InterPro" id="IPR002938">
    <property type="entry name" value="FAD-bd"/>
</dbReference>
<keyword evidence="1 5" id="KW-0285">Flavoprotein</keyword>
<keyword evidence="8" id="KW-1185">Reference proteome</keyword>
<feature type="binding site" evidence="5">
    <location>
        <position position="303"/>
    </location>
    <ligand>
        <name>FAD</name>
        <dbReference type="ChEBI" id="CHEBI:57692"/>
    </ligand>
</feature>
<dbReference type="GO" id="GO:0005737">
    <property type="term" value="C:cytoplasm"/>
    <property type="evidence" value="ECO:0007669"/>
    <property type="project" value="UniProtKB-SubCell"/>
</dbReference>
<sequence>MSTQAIPEVAIIGAGPAGLTAARILQMHGIAVRVFEADVSTDARDQGGTLDLHADSGQVALDRAGLLGVFRLQARHEDQELKVLDYKTANLLIDDRPDKQTGGRPEIDRKALRDLLLSSLETGTVTWATKLKDVISDSGGRHLLRFADQTIGPFDLVIGADGAWSKVRLALSSVKPAYTGITFIEFWIDDADQRHPDLARLVGHGTIMAIHESKGIVAQRNAHGHLRVYAVLHAAEDWLAASQIDASEPHLLKRSLKTLLPELAPSLAALIDESRDVAFVRPIVALPTDFRWTHKPGLTLIGDAAHVMPPVGLGVNLAMFDAAELATKLKFGEEWDQDLQAFETAMQDRANAHAREAQEGFLEMYGRDAPRAILEHLQQRRNDQ</sequence>
<evidence type="ECO:0000313" key="7">
    <source>
        <dbReference type="EMBL" id="TBW34834.1"/>
    </source>
</evidence>
<dbReference type="InterPro" id="IPR036188">
    <property type="entry name" value="FAD/NAD-bd_sf"/>
</dbReference>
<keyword evidence="5" id="KW-0521">NADP</keyword>
<dbReference type="PANTHER" id="PTHR46972:SF1">
    <property type="entry name" value="FAD DEPENDENT OXIDOREDUCTASE DOMAIN-CONTAINING PROTEIN"/>
    <property type="match status" value="1"/>
</dbReference>
<comment type="catalytic activity">
    <reaction evidence="5">
        <text>a tetracycline + NADPH + O2 + H(+) = an 11a-hydroxytetracycline + NADP(+) + H2O</text>
        <dbReference type="Rhea" id="RHEA:61444"/>
        <dbReference type="ChEBI" id="CHEBI:15377"/>
        <dbReference type="ChEBI" id="CHEBI:15378"/>
        <dbReference type="ChEBI" id="CHEBI:15379"/>
        <dbReference type="ChEBI" id="CHEBI:57783"/>
        <dbReference type="ChEBI" id="CHEBI:58349"/>
        <dbReference type="ChEBI" id="CHEBI:144644"/>
        <dbReference type="ChEBI" id="CHEBI:144645"/>
    </reaction>
</comment>
<comment type="subcellular location">
    <subcellularLocation>
        <location evidence="5">Cytoplasm</location>
    </subcellularLocation>
</comment>
<evidence type="ECO:0000256" key="2">
    <source>
        <dbReference type="ARBA" id="ARBA00022827"/>
    </source>
</evidence>
<dbReference type="AlphaFoldDB" id="A0A4Q9VK34"/>
<dbReference type="RefSeq" id="WP_131310860.1">
    <property type="nucleotide sequence ID" value="NZ_SJFN01000030.1"/>
</dbReference>
<keyword evidence="2 5" id="KW-0274">FAD</keyword>
<feature type="binding site" evidence="5">
    <location>
        <position position="44"/>
    </location>
    <ligand>
        <name>NADPH</name>
        <dbReference type="ChEBI" id="CHEBI:57783"/>
    </ligand>
</feature>
<dbReference type="PRINTS" id="PR00420">
    <property type="entry name" value="RNGMNOXGNASE"/>
</dbReference>
<gene>
    <name evidence="7" type="ORF">EYW49_17180</name>
</gene>
<dbReference type="GO" id="GO:0046677">
    <property type="term" value="P:response to antibiotic"/>
    <property type="evidence" value="ECO:0007669"/>
    <property type="project" value="InterPro"/>
</dbReference>
<feature type="binding site" evidence="5">
    <location>
        <position position="51"/>
    </location>
    <ligand>
        <name>FAD</name>
        <dbReference type="ChEBI" id="CHEBI:57692"/>
    </ligand>
</feature>
<comment type="subunit">
    <text evidence="5">Monomer.</text>
</comment>
<dbReference type="EMBL" id="SJFN01000030">
    <property type="protein sequence ID" value="TBW34834.1"/>
    <property type="molecule type" value="Genomic_DNA"/>
</dbReference>
<keyword evidence="5" id="KW-0963">Cytoplasm</keyword>
<evidence type="ECO:0000256" key="5">
    <source>
        <dbReference type="HAMAP-Rule" id="MF_00845"/>
    </source>
</evidence>
<dbReference type="GO" id="GO:0071949">
    <property type="term" value="F:FAD binding"/>
    <property type="evidence" value="ECO:0007669"/>
    <property type="project" value="InterPro"/>
</dbReference>
<evidence type="ECO:0000256" key="3">
    <source>
        <dbReference type="ARBA" id="ARBA00023002"/>
    </source>
</evidence>
<comment type="cofactor">
    <cofactor evidence="5">
        <name>FAD</name>
        <dbReference type="ChEBI" id="CHEBI:57692"/>
    </cofactor>
</comment>
<dbReference type="InterPro" id="IPR043683">
    <property type="entry name" value="TetX_monooxygenase"/>
</dbReference>
<evidence type="ECO:0000256" key="4">
    <source>
        <dbReference type="ARBA" id="ARBA00023033"/>
    </source>
</evidence>
<reference evidence="7 8" key="1">
    <citation type="submission" date="2019-02" db="EMBL/GenBank/DDBJ databases">
        <title>Siculibacillus lacustris gen. nov., sp. nov., a new rosette-forming bacterium isolated from a freshwater crater lake (Lake St. Ana, Romania).</title>
        <authorList>
            <person name="Felfoldi T."/>
            <person name="Marton Z."/>
            <person name="Szabo A."/>
            <person name="Mentes A."/>
            <person name="Boka K."/>
            <person name="Marialigeti K."/>
            <person name="Mathe I."/>
            <person name="Koncz M."/>
            <person name="Schumann P."/>
            <person name="Toth E."/>
        </authorList>
    </citation>
    <scope>NUCLEOTIDE SEQUENCE [LARGE SCALE GENOMIC DNA]</scope>
    <source>
        <strain evidence="7 8">SA-279</strain>
    </source>
</reference>
<dbReference type="Gene3D" id="3.50.50.60">
    <property type="entry name" value="FAD/NAD(P)-binding domain"/>
    <property type="match status" value="1"/>
</dbReference>
<dbReference type="HAMAP" id="MF_00845">
    <property type="entry name" value="TetX_monooxygenase"/>
    <property type="match status" value="1"/>
</dbReference>
<proteinExistence type="inferred from homology"/>
<keyword evidence="5" id="KW-0547">Nucleotide-binding</keyword>
<accession>A0A4Q9VK34</accession>
<protein>
    <recommendedName>
        <fullName evidence="5">Flavin-dependent monooxygenase</fullName>
    </recommendedName>
    <alternativeName>
        <fullName evidence="5">TetX monooxygenase</fullName>
        <shortName evidence="5">TetX</shortName>
        <ecNumber evidence="5">1.14.13.-</ecNumber>
    </alternativeName>
</protein>
<dbReference type="EC" id="1.14.13.-" evidence="5"/>
<evidence type="ECO:0000259" key="6">
    <source>
        <dbReference type="Pfam" id="PF01494"/>
    </source>
</evidence>
<comment type="domain">
    <text evidence="5">Consists of an N-terminal FAD-binding domain with a Rossman fold and a C-terminal substrate-binding domain.</text>
</comment>